<evidence type="ECO:0000256" key="1">
    <source>
        <dbReference type="ARBA" id="ARBA00001933"/>
    </source>
</evidence>
<comment type="cofactor">
    <cofactor evidence="1">
        <name>pyridoxal 5'-phosphate</name>
        <dbReference type="ChEBI" id="CHEBI:597326"/>
    </cofactor>
</comment>
<reference evidence="12 13" key="1">
    <citation type="submission" date="2024-03" db="EMBL/GenBank/DDBJ databases">
        <title>The Acrasis kona genome and developmental transcriptomes reveal deep origins of eukaryotic multicellular pathways.</title>
        <authorList>
            <person name="Sheikh S."/>
            <person name="Fu C.-J."/>
            <person name="Brown M.W."/>
            <person name="Baldauf S.L."/>
        </authorList>
    </citation>
    <scope>NUCLEOTIDE SEQUENCE [LARGE SCALE GENOMIC DNA]</scope>
    <source>
        <strain evidence="12 13">ATCC MYA-3509</strain>
    </source>
</reference>
<dbReference type="EMBL" id="JAOPGA020001721">
    <property type="protein sequence ID" value="KAL0490796.1"/>
    <property type="molecule type" value="Genomic_DNA"/>
</dbReference>
<dbReference type="FunFam" id="3.40.640.10:FF:000004">
    <property type="entry name" value="Acetylornithine aminotransferase"/>
    <property type="match status" value="1"/>
</dbReference>
<proteinExistence type="inferred from homology"/>
<sequence>MISLRSLVRPLVGRSYSIVNKLPSFDHQPQPYDGPTIDEVSKIRTEYLSPALLTYYKKPIMVVEGKMQYVWDETGRRYLDLFGGIVTISVGHCHPKVTKAAIDQLNKLNHTTTIYLNPVVAQFGKELAEKMPGNLKVTYFVNSGSEANDLAMLMARLHTGHMDILALRNAYHGMSQGTHGLTALHTWKYPQMPAIGIHHVLNPDMYRGPFADETPERASERYAWDVKNLIEHSTSGGVAAFIAETIQGVGGTNVPPPGYLKKVYETVRSHGGVCIADEVQTGFGRCGTHYWGFETQGVIPDIITMAKGIGNGAPLAAVTTTPEIAASLKKRIHFNTYGGNPVSAAMGRAVLQVIDEEKLQERCLHLGKKLKDGMIKLQEKHQIIGQVRGEGLMLGLELVKDRAAKTPAPQETAQVFEMLKDMGILIGKGGLYGNVFRIKPPMCISDEDADFLLYGLDKCFSEL</sequence>
<dbReference type="Pfam" id="PF00202">
    <property type="entry name" value="Aminotran_3"/>
    <property type="match status" value="1"/>
</dbReference>
<gene>
    <name evidence="12" type="ORF">AKO1_009632</name>
</gene>
<accession>A0AAW2ZLT7</accession>
<dbReference type="PIRSF" id="PIRSF000521">
    <property type="entry name" value="Transaminase_4ab_Lys_Orn"/>
    <property type="match status" value="1"/>
</dbReference>
<evidence type="ECO:0000256" key="11">
    <source>
        <dbReference type="RuleBase" id="RU003560"/>
    </source>
</evidence>
<organism evidence="12 13">
    <name type="scientific">Acrasis kona</name>
    <dbReference type="NCBI Taxonomy" id="1008807"/>
    <lineage>
        <taxon>Eukaryota</taxon>
        <taxon>Discoba</taxon>
        <taxon>Heterolobosea</taxon>
        <taxon>Tetramitia</taxon>
        <taxon>Eutetramitia</taxon>
        <taxon>Acrasidae</taxon>
        <taxon>Acrasis</taxon>
    </lineage>
</organism>
<evidence type="ECO:0000256" key="9">
    <source>
        <dbReference type="ARBA" id="ARBA00022946"/>
    </source>
</evidence>
<keyword evidence="7" id="KW-0808">Transferase</keyword>
<evidence type="ECO:0000256" key="10">
    <source>
        <dbReference type="ARBA" id="ARBA00023128"/>
    </source>
</evidence>
<dbReference type="SUPFAM" id="SSF53383">
    <property type="entry name" value="PLP-dependent transferases"/>
    <property type="match status" value="1"/>
</dbReference>
<keyword evidence="6" id="KW-0032">Aminotransferase</keyword>
<protein>
    <recommendedName>
        <fullName evidence="5">alanine--glyoxylate transaminase</fullName>
        <ecNumber evidence="5">2.6.1.44</ecNumber>
    </recommendedName>
</protein>
<dbReference type="InterPro" id="IPR015421">
    <property type="entry name" value="PyrdxlP-dep_Trfase_major"/>
</dbReference>
<comment type="subcellular location">
    <subcellularLocation>
        <location evidence="2">Mitochondrion</location>
    </subcellularLocation>
</comment>
<dbReference type="PANTHER" id="PTHR45688">
    <property type="match status" value="1"/>
</dbReference>
<dbReference type="Proteomes" id="UP001431209">
    <property type="component" value="Unassembled WGS sequence"/>
</dbReference>
<evidence type="ECO:0000256" key="5">
    <source>
        <dbReference type="ARBA" id="ARBA00013049"/>
    </source>
</evidence>
<dbReference type="InterPro" id="IPR015424">
    <property type="entry name" value="PyrdxlP-dep_Trfase"/>
</dbReference>
<dbReference type="InterPro" id="IPR005814">
    <property type="entry name" value="Aminotrans_3"/>
</dbReference>
<dbReference type="InterPro" id="IPR049704">
    <property type="entry name" value="Aminotrans_3_PPA_site"/>
</dbReference>
<dbReference type="GO" id="GO:0008453">
    <property type="term" value="F:alanine-glyoxylate transaminase activity"/>
    <property type="evidence" value="ECO:0007669"/>
    <property type="project" value="UniProtKB-EC"/>
</dbReference>
<evidence type="ECO:0000313" key="13">
    <source>
        <dbReference type="Proteomes" id="UP001431209"/>
    </source>
</evidence>
<dbReference type="EC" id="2.6.1.44" evidence="5"/>
<dbReference type="GO" id="GO:0005739">
    <property type="term" value="C:mitochondrion"/>
    <property type="evidence" value="ECO:0007669"/>
    <property type="project" value="UniProtKB-SubCell"/>
</dbReference>
<dbReference type="GO" id="GO:0009436">
    <property type="term" value="P:glyoxylate catabolic process"/>
    <property type="evidence" value="ECO:0007669"/>
    <property type="project" value="TreeGrafter"/>
</dbReference>
<evidence type="ECO:0000256" key="6">
    <source>
        <dbReference type="ARBA" id="ARBA00022576"/>
    </source>
</evidence>
<keyword evidence="8 11" id="KW-0663">Pyridoxal phosphate</keyword>
<evidence type="ECO:0000256" key="7">
    <source>
        <dbReference type="ARBA" id="ARBA00022679"/>
    </source>
</evidence>
<dbReference type="InterPro" id="IPR015422">
    <property type="entry name" value="PyrdxlP-dep_Trfase_small"/>
</dbReference>
<dbReference type="AlphaFoldDB" id="A0AAW2ZLT7"/>
<dbReference type="GO" id="GO:0030170">
    <property type="term" value="F:pyridoxal phosphate binding"/>
    <property type="evidence" value="ECO:0007669"/>
    <property type="project" value="InterPro"/>
</dbReference>
<comment type="caution">
    <text evidence="12">The sequence shown here is derived from an EMBL/GenBank/DDBJ whole genome shotgun (WGS) entry which is preliminary data.</text>
</comment>
<evidence type="ECO:0000256" key="4">
    <source>
        <dbReference type="ARBA" id="ARBA00011881"/>
    </source>
</evidence>
<keyword evidence="10" id="KW-0496">Mitochondrion</keyword>
<keyword evidence="9" id="KW-0809">Transit peptide</keyword>
<comment type="similarity">
    <text evidence="3 11">Belongs to the class-III pyridoxal-phosphate-dependent aminotransferase family.</text>
</comment>
<dbReference type="PANTHER" id="PTHR45688:SF3">
    <property type="entry name" value="ALANINE--GLYOXYLATE AMINOTRANSFERASE 2, MITOCHONDRIAL"/>
    <property type="match status" value="1"/>
</dbReference>
<evidence type="ECO:0000256" key="8">
    <source>
        <dbReference type="ARBA" id="ARBA00022898"/>
    </source>
</evidence>
<evidence type="ECO:0000313" key="12">
    <source>
        <dbReference type="EMBL" id="KAL0490796.1"/>
    </source>
</evidence>
<keyword evidence="13" id="KW-1185">Reference proteome</keyword>
<evidence type="ECO:0000256" key="2">
    <source>
        <dbReference type="ARBA" id="ARBA00004173"/>
    </source>
</evidence>
<dbReference type="Gene3D" id="3.90.1150.10">
    <property type="entry name" value="Aspartate Aminotransferase, domain 1"/>
    <property type="match status" value="1"/>
</dbReference>
<name>A0AAW2ZLT7_9EUKA</name>
<dbReference type="CDD" id="cd00610">
    <property type="entry name" value="OAT_like"/>
    <property type="match status" value="1"/>
</dbReference>
<comment type="subunit">
    <text evidence="4">Homotetramer.</text>
</comment>
<dbReference type="PROSITE" id="PS00600">
    <property type="entry name" value="AA_TRANSFER_CLASS_3"/>
    <property type="match status" value="1"/>
</dbReference>
<evidence type="ECO:0000256" key="3">
    <source>
        <dbReference type="ARBA" id="ARBA00008954"/>
    </source>
</evidence>
<dbReference type="GO" id="GO:0019481">
    <property type="term" value="P:L-alanine catabolic process, by transamination"/>
    <property type="evidence" value="ECO:0007669"/>
    <property type="project" value="TreeGrafter"/>
</dbReference>
<dbReference type="Gene3D" id="3.40.640.10">
    <property type="entry name" value="Type I PLP-dependent aspartate aminotransferase-like (Major domain)"/>
    <property type="match status" value="1"/>
</dbReference>